<evidence type="ECO:0000313" key="1">
    <source>
        <dbReference type="EMBL" id="GCE22255.1"/>
    </source>
</evidence>
<name>A0A402AT47_9CHLR</name>
<proteinExistence type="predicted"/>
<keyword evidence="2" id="KW-1185">Reference proteome</keyword>
<reference evidence="2" key="1">
    <citation type="submission" date="2018-12" db="EMBL/GenBank/DDBJ databases">
        <title>Tengunoibacter tsumagoiensis gen. nov., sp. nov., Dictyobacter kobayashii sp. nov., D. alpinus sp. nov., and D. joshuensis sp. nov. and description of Dictyobacteraceae fam. nov. within the order Ktedonobacterales isolated from Tengu-no-mugimeshi.</title>
        <authorList>
            <person name="Wang C.M."/>
            <person name="Zheng Y."/>
            <person name="Sakai Y."/>
            <person name="Toyoda A."/>
            <person name="Minakuchi Y."/>
            <person name="Abe K."/>
            <person name="Yokota A."/>
            <person name="Yabe S."/>
        </authorList>
    </citation>
    <scope>NUCLEOTIDE SEQUENCE [LARGE SCALE GENOMIC DNA]</scope>
    <source>
        <strain evidence="2">Uno11</strain>
    </source>
</reference>
<dbReference type="Proteomes" id="UP000287188">
    <property type="component" value="Unassembled WGS sequence"/>
</dbReference>
<dbReference type="AlphaFoldDB" id="A0A402AT47"/>
<comment type="caution">
    <text evidence="1">The sequence shown here is derived from an EMBL/GenBank/DDBJ whole genome shotgun (WGS) entry which is preliminary data.</text>
</comment>
<evidence type="ECO:0000313" key="2">
    <source>
        <dbReference type="Proteomes" id="UP000287188"/>
    </source>
</evidence>
<dbReference type="EMBL" id="BIFS01000002">
    <property type="protein sequence ID" value="GCE22255.1"/>
    <property type="molecule type" value="Genomic_DNA"/>
</dbReference>
<accession>A0A402AT47</accession>
<gene>
    <name evidence="1" type="ORF">KDK_60550</name>
</gene>
<sequence>MSGLALNLVTIGGHFFTNASQFCRFIEYSKNIAITFHEQNIEELLWRKQTITPTRIIYQTAEHYVRVW</sequence>
<organism evidence="1 2">
    <name type="scientific">Dictyobacter kobayashii</name>
    <dbReference type="NCBI Taxonomy" id="2014872"/>
    <lineage>
        <taxon>Bacteria</taxon>
        <taxon>Bacillati</taxon>
        <taxon>Chloroflexota</taxon>
        <taxon>Ktedonobacteria</taxon>
        <taxon>Ktedonobacterales</taxon>
        <taxon>Dictyobacteraceae</taxon>
        <taxon>Dictyobacter</taxon>
    </lineage>
</organism>
<protein>
    <submittedName>
        <fullName evidence="1">Uncharacterized protein</fullName>
    </submittedName>
</protein>